<keyword evidence="8 10" id="KW-0653">Protein transport</keyword>
<reference evidence="12" key="1">
    <citation type="journal article" date="2019" name="Int. J. Syst. Evol. Microbiol.">
        <title>The Global Catalogue of Microorganisms (GCM) 10K type strain sequencing project: providing services to taxonomists for standard genome sequencing and annotation.</title>
        <authorList>
            <consortium name="The Broad Institute Genomics Platform"/>
            <consortium name="The Broad Institute Genome Sequencing Center for Infectious Disease"/>
            <person name="Wu L."/>
            <person name="Ma J."/>
        </authorList>
    </citation>
    <scope>NUCLEOTIDE SEQUENCE [LARGE SCALE GENOMIC DNA]</scope>
    <source>
        <strain evidence="12">KCTC 42424</strain>
    </source>
</reference>
<organism evidence="11 12">
    <name type="scientific">Bacterioplanoides pacificum</name>
    <dbReference type="NCBI Taxonomy" id="1171596"/>
    <lineage>
        <taxon>Bacteria</taxon>
        <taxon>Pseudomonadati</taxon>
        <taxon>Pseudomonadota</taxon>
        <taxon>Gammaproteobacteria</taxon>
        <taxon>Oceanospirillales</taxon>
        <taxon>Oceanospirillaceae</taxon>
        <taxon>Bacterioplanoides</taxon>
    </lineage>
</organism>
<evidence type="ECO:0000256" key="9">
    <source>
        <dbReference type="ARBA" id="ARBA00023186"/>
    </source>
</evidence>
<dbReference type="EMBL" id="JBHRYB010000005">
    <property type="protein sequence ID" value="MFC3679999.1"/>
    <property type="molecule type" value="Genomic_DNA"/>
</dbReference>
<gene>
    <name evidence="10 11" type="primary">lolA</name>
    <name evidence="11" type="ORF">ACFOMG_07715</name>
</gene>
<dbReference type="Pfam" id="PF03548">
    <property type="entry name" value="LolA"/>
    <property type="match status" value="1"/>
</dbReference>
<evidence type="ECO:0000256" key="4">
    <source>
        <dbReference type="ARBA" id="ARBA00014035"/>
    </source>
</evidence>
<sequence length="209" mass="23292" precursor="true">MFKQVLFLAVLAMSSLVQAEASGLAAFLTKLKGMESFQAAFVQTSRTHSGEIMQQMAGTLAVAKPGKMRWQTEDPYAQLVVSDGELIWIYDMDLEQVTIRNMDQRVQETPALLLSGERSQIDDSFVVSVEGGSDNAVFQLVPKDPSQLFQSLEFHYQGDDLQRMMIFDAAGQITEIAFQQPQRNQAIDEQAFVFDVPEGVDVIDGRNAF</sequence>
<dbReference type="InterPro" id="IPR004564">
    <property type="entry name" value="OM_lipoprot_carrier_LolA-like"/>
</dbReference>
<evidence type="ECO:0000256" key="7">
    <source>
        <dbReference type="ARBA" id="ARBA00022764"/>
    </source>
</evidence>
<dbReference type="InterPro" id="IPR018323">
    <property type="entry name" value="OM_lipoprot_carrier_LolA_Pbac"/>
</dbReference>
<dbReference type="HAMAP" id="MF_00240">
    <property type="entry name" value="LolA"/>
    <property type="match status" value="1"/>
</dbReference>
<comment type="subunit">
    <text evidence="3 10">Monomer.</text>
</comment>
<evidence type="ECO:0000256" key="8">
    <source>
        <dbReference type="ARBA" id="ARBA00022927"/>
    </source>
</evidence>
<dbReference type="CDD" id="cd16325">
    <property type="entry name" value="LolA"/>
    <property type="match status" value="1"/>
</dbReference>
<comment type="subcellular location">
    <subcellularLocation>
        <location evidence="1 10">Periplasm</location>
    </subcellularLocation>
</comment>
<dbReference type="SUPFAM" id="SSF89392">
    <property type="entry name" value="Prokaryotic lipoproteins and lipoprotein localization factors"/>
    <property type="match status" value="1"/>
</dbReference>
<feature type="chain" id="PRO_5044945753" description="Outer-membrane lipoprotein carrier protein" evidence="10">
    <location>
        <begin position="20"/>
        <end position="209"/>
    </location>
</feature>
<protein>
    <recommendedName>
        <fullName evidence="4 10">Outer-membrane lipoprotein carrier protein</fullName>
    </recommendedName>
</protein>
<accession>A0ABV7VS37</accession>
<keyword evidence="7 10" id="KW-0574">Periplasm</keyword>
<keyword evidence="6 10" id="KW-0732">Signal</keyword>
<dbReference type="Gene3D" id="2.50.20.10">
    <property type="entry name" value="Lipoprotein localisation LolA/LolB/LppX"/>
    <property type="match status" value="1"/>
</dbReference>
<evidence type="ECO:0000256" key="6">
    <source>
        <dbReference type="ARBA" id="ARBA00022729"/>
    </source>
</evidence>
<evidence type="ECO:0000313" key="11">
    <source>
        <dbReference type="EMBL" id="MFC3679999.1"/>
    </source>
</evidence>
<evidence type="ECO:0000256" key="5">
    <source>
        <dbReference type="ARBA" id="ARBA00022448"/>
    </source>
</evidence>
<evidence type="ECO:0000313" key="12">
    <source>
        <dbReference type="Proteomes" id="UP001595722"/>
    </source>
</evidence>
<dbReference type="PANTHER" id="PTHR35869">
    <property type="entry name" value="OUTER-MEMBRANE LIPOPROTEIN CARRIER PROTEIN"/>
    <property type="match status" value="1"/>
</dbReference>
<keyword evidence="12" id="KW-1185">Reference proteome</keyword>
<comment type="similarity">
    <text evidence="2 10">Belongs to the LolA family.</text>
</comment>
<evidence type="ECO:0000256" key="3">
    <source>
        <dbReference type="ARBA" id="ARBA00011245"/>
    </source>
</evidence>
<evidence type="ECO:0000256" key="1">
    <source>
        <dbReference type="ARBA" id="ARBA00004418"/>
    </source>
</evidence>
<keyword evidence="11" id="KW-0449">Lipoprotein</keyword>
<keyword evidence="5 10" id="KW-0813">Transport</keyword>
<dbReference type="RefSeq" id="WP_376865822.1">
    <property type="nucleotide sequence ID" value="NZ_JBHRYB010000005.1"/>
</dbReference>
<keyword evidence="9 10" id="KW-0143">Chaperone</keyword>
<dbReference type="Proteomes" id="UP001595722">
    <property type="component" value="Unassembled WGS sequence"/>
</dbReference>
<dbReference type="NCBIfam" id="TIGR00547">
    <property type="entry name" value="lolA"/>
    <property type="match status" value="1"/>
</dbReference>
<evidence type="ECO:0000256" key="2">
    <source>
        <dbReference type="ARBA" id="ARBA00007615"/>
    </source>
</evidence>
<evidence type="ECO:0000256" key="10">
    <source>
        <dbReference type="HAMAP-Rule" id="MF_00240"/>
    </source>
</evidence>
<proteinExistence type="inferred from homology"/>
<comment type="caution">
    <text evidence="11">The sequence shown here is derived from an EMBL/GenBank/DDBJ whole genome shotgun (WGS) entry which is preliminary data.</text>
</comment>
<name>A0ABV7VS37_9GAMM</name>
<feature type="signal peptide" evidence="10">
    <location>
        <begin position="1"/>
        <end position="19"/>
    </location>
</feature>
<comment type="function">
    <text evidence="10">Participates in the translocation of lipoproteins from the inner membrane to the outer membrane. Only forms a complex with a lipoprotein if the residue after the N-terminal Cys is not an aspartate (The Asp acts as a targeting signal to indicate that the lipoprotein should stay in the inner membrane).</text>
</comment>
<dbReference type="PANTHER" id="PTHR35869:SF1">
    <property type="entry name" value="OUTER-MEMBRANE LIPOPROTEIN CARRIER PROTEIN"/>
    <property type="match status" value="1"/>
</dbReference>
<dbReference type="InterPro" id="IPR029046">
    <property type="entry name" value="LolA/LolB/LppX"/>
</dbReference>